<keyword evidence="6 8" id="KW-0067">ATP-binding</keyword>
<dbReference type="GO" id="GO:0009398">
    <property type="term" value="P:FMN biosynthetic process"/>
    <property type="evidence" value="ECO:0007669"/>
    <property type="project" value="UniProtKB-UniRule"/>
</dbReference>
<proteinExistence type="inferred from homology"/>
<dbReference type="GO" id="GO:0008531">
    <property type="term" value="F:riboflavin kinase activity"/>
    <property type="evidence" value="ECO:0007669"/>
    <property type="project" value="UniProtKB-UniRule"/>
</dbReference>
<evidence type="ECO:0000256" key="7">
    <source>
        <dbReference type="ARBA" id="ARBA00047880"/>
    </source>
</evidence>
<dbReference type="InterPro" id="IPR023465">
    <property type="entry name" value="Riboflavin_kinase_dom_sf"/>
</dbReference>
<comment type="similarity">
    <text evidence="8">Belongs to the ribF family.</text>
</comment>
<dbReference type="InterPro" id="IPR023468">
    <property type="entry name" value="Riboflavin_kinase"/>
</dbReference>
<reference evidence="10" key="1">
    <citation type="submission" date="2018-05" db="EMBL/GenBank/DDBJ databases">
        <authorList>
            <consortium name="PulseNet: The National Subtyping Network for Foodborne Disease Surveillance"/>
            <person name="Tarr C.L."/>
            <person name="Trees E."/>
            <person name="Katz L.S."/>
            <person name="Carleton-Romer H.A."/>
            <person name="Stroika S."/>
            <person name="Kucerova Z."/>
            <person name="Roache K.F."/>
            <person name="Sabol A.L."/>
            <person name="Besser J."/>
            <person name="Gerner-Smidt P."/>
        </authorList>
    </citation>
    <scope>NUCLEOTIDE SEQUENCE</scope>
    <source>
        <strain evidence="10">D2813</strain>
    </source>
</reference>
<evidence type="ECO:0000256" key="6">
    <source>
        <dbReference type="ARBA" id="ARBA00022840"/>
    </source>
</evidence>
<comment type="catalytic activity">
    <reaction evidence="7 8">
        <text>riboflavin + ATP = FMN + ADP + H(+)</text>
        <dbReference type="Rhea" id="RHEA:14357"/>
        <dbReference type="ChEBI" id="CHEBI:15378"/>
        <dbReference type="ChEBI" id="CHEBI:30616"/>
        <dbReference type="ChEBI" id="CHEBI:57986"/>
        <dbReference type="ChEBI" id="CHEBI:58210"/>
        <dbReference type="ChEBI" id="CHEBI:456216"/>
        <dbReference type="EC" id="2.7.1.26"/>
    </reaction>
</comment>
<dbReference type="NCBIfam" id="NF004162">
    <property type="entry name" value="PRK05627.1-5"/>
    <property type="match status" value="1"/>
</dbReference>
<organism evidence="10">
    <name type="scientific">Campylobacter upsaliensis</name>
    <dbReference type="NCBI Taxonomy" id="28080"/>
    <lineage>
        <taxon>Bacteria</taxon>
        <taxon>Pseudomonadati</taxon>
        <taxon>Campylobacterota</taxon>
        <taxon>Epsilonproteobacteria</taxon>
        <taxon>Campylobacterales</taxon>
        <taxon>Campylobacteraceae</taxon>
        <taxon>Campylobacter</taxon>
    </lineage>
</organism>
<evidence type="ECO:0000256" key="3">
    <source>
        <dbReference type="ARBA" id="ARBA00022643"/>
    </source>
</evidence>
<dbReference type="Gene3D" id="2.40.30.30">
    <property type="entry name" value="Riboflavin kinase-like"/>
    <property type="match status" value="1"/>
</dbReference>
<evidence type="ECO:0000256" key="8">
    <source>
        <dbReference type="PIRNR" id="PIRNR004491"/>
    </source>
</evidence>
<evidence type="ECO:0000256" key="5">
    <source>
        <dbReference type="ARBA" id="ARBA00022741"/>
    </source>
</evidence>
<comment type="pathway">
    <text evidence="8">Cofactor biosynthesis; FAD biosynthesis; FAD from FMN: step 1/1.</text>
</comment>
<keyword evidence="4 8" id="KW-0808">Transferase</keyword>
<evidence type="ECO:0000313" key="10">
    <source>
        <dbReference type="EMBL" id="EAJ7104168.1"/>
    </source>
</evidence>
<dbReference type="PIRSF" id="PIRSF004491">
    <property type="entry name" value="FAD_Synth"/>
    <property type="match status" value="1"/>
</dbReference>
<dbReference type="SUPFAM" id="SSF52374">
    <property type="entry name" value="Nucleotidylyl transferase"/>
    <property type="match status" value="1"/>
</dbReference>
<evidence type="ECO:0000259" key="9">
    <source>
        <dbReference type="SMART" id="SM00904"/>
    </source>
</evidence>
<keyword evidence="3 8" id="KW-0288">FMN</keyword>
<dbReference type="GO" id="GO:0003919">
    <property type="term" value="F:FMN adenylyltransferase activity"/>
    <property type="evidence" value="ECO:0007669"/>
    <property type="project" value="UniProtKB-UniRule"/>
</dbReference>
<keyword evidence="8 10" id="KW-0548">Nucleotidyltransferase</keyword>
<comment type="caution">
    <text evidence="10">The sequence shown here is derived from an EMBL/GenBank/DDBJ whole genome shotgun (WGS) entry which is preliminary data.</text>
</comment>
<dbReference type="EC" id="2.7.1.26" evidence="8"/>
<keyword evidence="8 10" id="KW-0418">Kinase</keyword>
<comment type="pathway">
    <text evidence="8">Cofactor biosynthesis; FMN biosynthesis; FMN from riboflavin (ATP route): step 1/1.</text>
</comment>
<keyword evidence="2 8" id="KW-0285">Flavoprotein</keyword>
<dbReference type="InterPro" id="IPR002606">
    <property type="entry name" value="Riboflavin_kinase_bac"/>
</dbReference>
<protein>
    <recommendedName>
        <fullName evidence="8">Riboflavin biosynthesis protein</fullName>
    </recommendedName>
    <domain>
        <recommendedName>
            <fullName evidence="8">Riboflavin kinase</fullName>
            <ecNumber evidence="8">2.7.1.26</ecNumber>
        </recommendedName>
        <alternativeName>
            <fullName evidence="8">Flavokinase</fullName>
        </alternativeName>
    </domain>
    <domain>
        <recommendedName>
            <fullName evidence="8">FMN adenylyltransferase</fullName>
            <ecNumber evidence="8">2.7.7.2</ecNumber>
        </recommendedName>
        <alternativeName>
            <fullName evidence="8">FAD pyrophosphorylase</fullName>
        </alternativeName>
        <alternativeName>
            <fullName evidence="8">FAD synthase</fullName>
        </alternativeName>
    </domain>
</protein>
<feature type="domain" description="Riboflavin kinase" evidence="9">
    <location>
        <begin position="156"/>
        <end position="279"/>
    </location>
</feature>
<accession>A0A5L4S4P7</accession>
<dbReference type="EC" id="2.7.7.2" evidence="8"/>
<dbReference type="GO" id="GO:0009231">
    <property type="term" value="P:riboflavin biosynthetic process"/>
    <property type="evidence" value="ECO:0007669"/>
    <property type="project" value="InterPro"/>
</dbReference>
<dbReference type="InterPro" id="IPR014729">
    <property type="entry name" value="Rossmann-like_a/b/a_fold"/>
</dbReference>
<dbReference type="PANTHER" id="PTHR22749:SF6">
    <property type="entry name" value="RIBOFLAVIN KINASE"/>
    <property type="match status" value="1"/>
</dbReference>
<dbReference type="AlphaFoldDB" id="A0A5L4S4P7"/>
<dbReference type="PANTHER" id="PTHR22749">
    <property type="entry name" value="RIBOFLAVIN KINASE/FMN ADENYLYLTRANSFERASE"/>
    <property type="match status" value="1"/>
</dbReference>
<comment type="catalytic activity">
    <reaction evidence="8">
        <text>FMN + ATP + H(+) = FAD + diphosphate</text>
        <dbReference type="Rhea" id="RHEA:17237"/>
        <dbReference type="ChEBI" id="CHEBI:15378"/>
        <dbReference type="ChEBI" id="CHEBI:30616"/>
        <dbReference type="ChEBI" id="CHEBI:33019"/>
        <dbReference type="ChEBI" id="CHEBI:57692"/>
        <dbReference type="ChEBI" id="CHEBI:58210"/>
        <dbReference type="EC" id="2.7.7.2"/>
    </reaction>
</comment>
<keyword evidence="8" id="KW-0274">FAD</keyword>
<name>A0A5L4S4P7_CAMUP</name>
<dbReference type="SUPFAM" id="SSF82114">
    <property type="entry name" value="Riboflavin kinase-like"/>
    <property type="match status" value="1"/>
</dbReference>
<gene>
    <name evidence="10" type="ORF">YZ54_01430</name>
</gene>
<evidence type="ECO:0000256" key="2">
    <source>
        <dbReference type="ARBA" id="ARBA00022630"/>
    </source>
</evidence>
<dbReference type="UniPathway" id="UPA00277">
    <property type="reaction ID" value="UER00407"/>
</dbReference>
<dbReference type="EMBL" id="AACABH010000004">
    <property type="protein sequence ID" value="EAJ7104168.1"/>
    <property type="molecule type" value="Genomic_DNA"/>
</dbReference>
<evidence type="ECO:0000256" key="4">
    <source>
        <dbReference type="ARBA" id="ARBA00022679"/>
    </source>
</evidence>
<dbReference type="UniPathway" id="UPA00276">
    <property type="reaction ID" value="UER00406"/>
</dbReference>
<dbReference type="SMART" id="SM00904">
    <property type="entry name" value="Flavokinase"/>
    <property type="match status" value="1"/>
</dbReference>
<dbReference type="GO" id="GO:0006747">
    <property type="term" value="P:FAD biosynthetic process"/>
    <property type="evidence" value="ECO:0007669"/>
    <property type="project" value="UniProtKB-UniRule"/>
</dbReference>
<keyword evidence="5 8" id="KW-0547">Nucleotide-binding</keyword>
<dbReference type="Pfam" id="PF01687">
    <property type="entry name" value="Flavokinase"/>
    <property type="match status" value="1"/>
</dbReference>
<dbReference type="InterPro" id="IPR015865">
    <property type="entry name" value="Riboflavin_kinase_bac/euk"/>
</dbReference>
<sequence length="282" mass="32558">MMSFFTILEKNEVKTLAIGCFDGIHLGHLELIKRLDLNGALLVINKFKGEILSDFKQKQELSKRAIFTLEFEKIRHLKAQDFLHLLRQEFKFLEHIVVGYDFVFGHNKEAKAFDIERLSGIKTSIVPEFKLDGLSVHASLIKDFLARGEVKKAERFLGRKYSIKARVIRGQGLGKKELFATLNLRNCNYFLPKNGVYASMIKIGEECFKSVSFLGVRSTDLAFSIETHILENFEKIVQLDEEVELFFVEFLRENESFSDLKALKQKISQDIEKTKEILGNER</sequence>
<comment type="function">
    <text evidence="1">Catalyzes the phosphorylation of riboflavin to FMN followed by the adenylation of FMN to FAD.</text>
</comment>
<dbReference type="Gene3D" id="3.40.50.620">
    <property type="entry name" value="HUPs"/>
    <property type="match status" value="1"/>
</dbReference>
<dbReference type="GO" id="GO:0005524">
    <property type="term" value="F:ATP binding"/>
    <property type="evidence" value="ECO:0007669"/>
    <property type="project" value="UniProtKB-UniRule"/>
</dbReference>
<evidence type="ECO:0000256" key="1">
    <source>
        <dbReference type="ARBA" id="ARBA00002121"/>
    </source>
</evidence>